<organism evidence="2">
    <name type="scientific">Florenciella parvula</name>
    <dbReference type="NCBI Taxonomy" id="236787"/>
    <lineage>
        <taxon>Eukaryota</taxon>
        <taxon>Sar</taxon>
        <taxon>Stramenopiles</taxon>
        <taxon>Ochrophyta</taxon>
        <taxon>Dictyochophyceae</taxon>
        <taxon>Florenciellales</taxon>
        <taxon>Florenciella</taxon>
    </lineage>
</organism>
<proteinExistence type="predicted"/>
<evidence type="ECO:0008006" key="3">
    <source>
        <dbReference type="Google" id="ProtNLM"/>
    </source>
</evidence>
<name>A0A7S2BT53_9STRA</name>
<sequence length="872" mass="95407">MARVAMALLGLVASATAFIEIVERPMMLYSTVSPKLRIQSKEPAFANIPADHIDLKFTPSLKPSAYNLSVVSDTVISLALRSGKKWGNPHTTDGMTMYLDSLTMNGGANMLQDEKEVAKIIPTPTIKRAADTVIYTQGTSKLVINGTNFRPKEMELMFDPPLIKDKDYILSVKSSTSMVLTRTTGTKWRDEPGPLKLRRINTGAGALRIDPSFGGIVVAEVQADLGAHGVTVESTPDEKFYQSQGSLIIIGEGFNETKNTLRFANGLRGKGVNYTTVEHSKTQIKLDLAKKSRWRANPANLPGPLVLLAVDAGAGFVPVGPTEAKKGRTVATIFEDPAVNKNMKTIYRTHTHQIWVTGSGFTKAPQYSTTITMDPPLEVGEDYSLVVYNRTHMLLSLFEGKSWKDSEGKLKITHMNTGGGQFPVKNGVQIATVKSDAEDHPSGVTVTRTTQTLYQTAAIRKLVIQGSGFTDDTDLTFDPPLEKNKDYTQRFVDANKLVLSLKKKRKWRWEGGPLLVKTIDVGLKSGEIKVGSGGQGIQVANILFDPTVEESERIIFASHTRRLVIRGTGFSLEGTELTLRPTKRKAYEIESLEMTEIVLLLNEGEEWCSGVKEGESEHVYVSKVDTGAGEVIMDEEGVIVAKVEADVDDNNCDDSCEWALDGVCDDGSGKGRYWYDDDFGGFYAYDDDYYGYGYYYYGDDDFLAPVCDPGTDCTDCGGPATADTPPTECDNTCQWANDGFCDDTRTSGLCDEGTDCHDCGPVGASNFSTWDDDGWWDDDDNYWDIDDTFDYGDEKKESEDAGAGGVFMSILEGMVYVVGAVVCGGGTYVAVKFYKGQQVPYLPAVQDGSETELIDQSTGRANVPITPDVTYT</sequence>
<accession>A0A7S2BT53</accession>
<dbReference type="EMBL" id="HBGT01011279">
    <property type="protein sequence ID" value="CAD9405887.1"/>
    <property type="molecule type" value="Transcribed_RNA"/>
</dbReference>
<feature type="signal peptide" evidence="1">
    <location>
        <begin position="1"/>
        <end position="17"/>
    </location>
</feature>
<keyword evidence="1" id="KW-0732">Signal</keyword>
<feature type="chain" id="PRO_5030873421" description="IPT/TIG domain-containing protein" evidence="1">
    <location>
        <begin position="18"/>
        <end position="872"/>
    </location>
</feature>
<evidence type="ECO:0000256" key="1">
    <source>
        <dbReference type="SAM" id="SignalP"/>
    </source>
</evidence>
<dbReference type="AlphaFoldDB" id="A0A7S2BT53"/>
<reference evidence="2" key="1">
    <citation type="submission" date="2021-01" db="EMBL/GenBank/DDBJ databases">
        <authorList>
            <person name="Corre E."/>
            <person name="Pelletier E."/>
            <person name="Niang G."/>
            <person name="Scheremetjew M."/>
            <person name="Finn R."/>
            <person name="Kale V."/>
            <person name="Holt S."/>
            <person name="Cochrane G."/>
            <person name="Meng A."/>
            <person name="Brown T."/>
            <person name="Cohen L."/>
        </authorList>
    </citation>
    <scope>NUCLEOTIDE SEQUENCE</scope>
    <source>
        <strain evidence="2">RCC1693</strain>
    </source>
</reference>
<evidence type="ECO:0000313" key="2">
    <source>
        <dbReference type="EMBL" id="CAD9405887.1"/>
    </source>
</evidence>
<gene>
    <name evidence="2" type="ORF">FPAR1323_LOCUS6180</name>
</gene>
<protein>
    <recommendedName>
        <fullName evidence="3">IPT/TIG domain-containing protein</fullName>
    </recommendedName>
</protein>